<comment type="similarity">
    <text evidence="1">Belongs to the carnitine/choline acetyltransferase family.</text>
</comment>
<keyword evidence="2" id="KW-0808">Transferase</keyword>
<dbReference type="GO" id="GO:0005739">
    <property type="term" value="C:mitochondrion"/>
    <property type="evidence" value="ECO:0007669"/>
    <property type="project" value="TreeGrafter"/>
</dbReference>
<evidence type="ECO:0000256" key="3">
    <source>
        <dbReference type="ARBA" id="ARBA00023315"/>
    </source>
</evidence>
<dbReference type="GO" id="GO:0004095">
    <property type="term" value="F:carnitine O-palmitoyltransferase activity"/>
    <property type="evidence" value="ECO:0007669"/>
    <property type="project" value="TreeGrafter"/>
</dbReference>
<feature type="domain" description="Choline/carnitine acyltransferase" evidence="4">
    <location>
        <begin position="55"/>
        <end position="641"/>
    </location>
</feature>
<dbReference type="InterPro" id="IPR023213">
    <property type="entry name" value="CAT-like_dom_sf"/>
</dbReference>
<evidence type="ECO:0000259" key="4">
    <source>
        <dbReference type="Pfam" id="PF00755"/>
    </source>
</evidence>
<comment type="caution">
    <text evidence="5">The sequence shown here is derived from an EMBL/GenBank/DDBJ whole genome shotgun (WGS) entry which is preliminary data.</text>
</comment>
<dbReference type="PANTHER" id="PTHR22589:SF16">
    <property type="entry name" value="CARNITINE O-PALMITOYLTRANSFERASE 2, MITOCHONDRIAL"/>
    <property type="match status" value="1"/>
</dbReference>
<keyword evidence="3" id="KW-0012">Acyltransferase</keyword>
<evidence type="ECO:0000313" key="5">
    <source>
        <dbReference type="EMBL" id="KAG8225942.1"/>
    </source>
</evidence>
<evidence type="ECO:0000256" key="2">
    <source>
        <dbReference type="ARBA" id="ARBA00022679"/>
    </source>
</evidence>
<dbReference type="EMBL" id="KZ308259">
    <property type="protein sequence ID" value="KAG8225942.1"/>
    <property type="molecule type" value="Genomic_DNA"/>
</dbReference>
<keyword evidence="6" id="KW-1185">Reference proteome</keyword>
<sequence>MAVRITNKAFKPITPSLLLKLNSRERSYSSKDNYQYIHKSKLPTLVFQESLPTLKIPKLENTTNRFLNALKPILCSNEYIDSENAVKEFLRPGGWGERLQNQLKNIEKECPHSNYLCQLWLDKFLGCRLPLPVYCNPVILLEKDPTPGLNKQDLRATNLLISSLRFMKTFRDRLLRPEILLFQDKDLCTDSISFTLSYVMYRRALPVDMSQFRSLFNFSRIPGTVNDTLYQDERRKHVVVIRRGHFFAFDVLDNNGDVLNAGQILACIRHIISITDCSFGDACHPIAALTTLDRDMWASLRKHLREYSLTNAESLQKIESALFVLALDTGCSSELESLLYSLLCGNGTNRWYDKSFNLIVDENGEAGICYEQSWGDGVAIIRYINDIYEDSSRKPQVSEYSPTHGDPVAKVKKLEFSYDETMKENIQKAQNDYLTVIRDVQVNTFSTDNVGTRSCLHQTLNPDAMMQLGLQLAYHRLSGTIAAMYEPCSTATFKFGRTEVVRPCTMETKELCESLNSSCPPSSQTVNRMLRKCSLVHGRLMRKAMMGQGFDRHLFALHSMAENCGSSSLPQIFQDMGYQTINCNSLSSCHLASPYVQGGAFGSCHRNGINIGYMLQQESFKIFVTSFKGYTNGTEFVNCFHSALEQLFKKNERLN</sequence>
<dbReference type="OrthoDB" id="240216at2759"/>
<dbReference type="Pfam" id="PF00755">
    <property type="entry name" value="Carn_acyltransf"/>
    <property type="match status" value="1"/>
</dbReference>
<dbReference type="GO" id="GO:0006635">
    <property type="term" value="P:fatty acid beta-oxidation"/>
    <property type="evidence" value="ECO:0007669"/>
    <property type="project" value="TreeGrafter"/>
</dbReference>
<gene>
    <name evidence="5" type="ORF">J437_LFUL005980</name>
</gene>
<protein>
    <recommendedName>
        <fullName evidence="4">Choline/carnitine acyltransferase domain-containing protein</fullName>
    </recommendedName>
</protein>
<dbReference type="Gene3D" id="3.30.559.10">
    <property type="entry name" value="Chloramphenicol acetyltransferase-like domain"/>
    <property type="match status" value="1"/>
</dbReference>
<reference evidence="5" key="2">
    <citation type="submission" date="2017-10" db="EMBL/GenBank/DDBJ databases">
        <title>Ladona fulva Genome sequencing and assembly.</title>
        <authorList>
            <person name="Murali S."/>
            <person name="Richards S."/>
            <person name="Bandaranaike D."/>
            <person name="Bellair M."/>
            <person name="Blankenburg K."/>
            <person name="Chao H."/>
            <person name="Dinh H."/>
            <person name="Doddapaneni H."/>
            <person name="Dugan-Rocha S."/>
            <person name="Elkadiri S."/>
            <person name="Gnanaolivu R."/>
            <person name="Hernandez B."/>
            <person name="Skinner E."/>
            <person name="Javaid M."/>
            <person name="Lee S."/>
            <person name="Li M."/>
            <person name="Ming W."/>
            <person name="Munidasa M."/>
            <person name="Muniz J."/>
            <person name="Nguyen L."/>
            <person name="Hughes D."/>
            <person name="Osuji N."/>
            <person name="Pu L.-L."/>
            <person name="Puazo M."/>
            <person name="Qu C."/>
            <person name="Quiroz J."/>
            <person name="Raj R."/>
            <person name="Weissenberger G."/>
            <person name="Xin Y."/>
            <person name="Zou X."/>
            <person name="Han Y."/>
            <person name="Worley K."/>
            <person name="Muzny D."/>
            <person name="Gibbs R."/>
        </authorList>
    </citation>
    <scope>NUCLEOTIDE SEQUENCE</scope>
    <source>
        <strain evidence="5">Sampled in the wild</strain>
    </source>
</reference>
<dbReference type="PANTHER" id="PTHR22589">
    <property type="entry name" value="CARNITINE O-ACYLTRANSFERASE"/>
    <property type="match status" value="1"/>
</dbReference>
<dbReference type="SUPFAM" id="SSF52777">
    <property type="entry name" value="CoA-dependent acyltransferases"/>
    <property type="match status" value="2"/>
</dbReference>
<name>A0A8K0K1K1_LADFU</name>
<accession>A0A8K0K1K1</accession>
<dbReference type="InterPro" id="IPR000542">
    <property type="entry name" value="Carn_acyl_trans"/>
</dbReference>
<dbReference type="Gene3D" id="3.30.559.70">
    <property type="entry name" value="Choline/Carnitine o-acyltransferase, domain 2"/>
    <property type="match status" value="1"/>
</dbReference>
<evidence type="ECO:0000256" key="1">
    <source>
        <dbReference type="ARBA" id="ARBA00005232"/>
    </source>
</evidence>
<dbReference type="InterPro" id="IPR042231">
    <property type="entry name" value="Cho/carn_acyl_trans_2"/>
</dbReference>
<reference evidence="5" key="1">
    <citation type="submission" date="2013-04" db="EMBL/GenBank/DDBJ databases">
        <authorList>
            <person name="Qu J."/>
            <person name="Murali S.C."/>
            <person name="Bandaranaike D."/>
            <person name="Bellair M."/>
            <person name="Blankenburg K."/>
            <person name="Chao H."/>
            <person name="Dinh H."/>
            <person name="Doddapaneni H."/>
            <person name="Downs B."/>
            <person name="Dugan-Rocha S."/>
            <person name="Elkadiri S."/>
            <person name="Gnanaolivu R.D."/>
            <person name="Hernandez B."/>
            <person name="Javaid M."/>
            <person name="Jayaseelan J.C."/>
            <person name="Lee S."/>
            <person name="Li M."/>
            <person name="Ming W."/>
            <person name="Munidasa M."/>
            <person name="Muniz J."/>
            <person name="Nguyen L."/>
            <person name="Ongeri F."/>
            <person name="Osuji N."/>
            <person name="Pu L.-L."/>
            <person name="Puazo M."/>
            <person name="Qu C."/>
            <person name="Quiroz J."/>
            <person name="Raj R."/>
            <person name="Weissenberger G."/>
            <person name="Xin Y."/>
            <person name="Zou X."/>
            <person name="Han Y."/>
            <person name="Richards S."/>
            <person name="Worley K."/>
            <person name="Muzny D."/>
            <person name="Gibbs R."/>
        </authorList>
    </citation>
    <scope>NUCLEOTIDE SEQUENCE</scope>
    <source>
        <strain evidence="5">Sampled in the wild</strain>
    </source>
</reference>
<evidence type="ECO:0000313" key="6">
    <source>
        <dbReference type="Proteomes" id="UP000792457"/>
    </source>
</evidence>
<dbReference type="InterPro" id="IPR039551">
    <property type="entry name" value="Cho/carn_acyl_trans"/>
</dbReference>
<dbReference type="Proteomes" id="UP000792457">
    <property type="component" value="Unassembled WGS sequence"/>
</dbReference>
<organism evidence="5 6">
    <name type="scientific">Ladona fulva</name>
    <name type="common">Scarce chaser dragonfly</name>
    <name type="synonym">Libellula fulva</name>
    <dbReference type="NCBI Taxonomy" id="123851"/>
    <lineage>
        <taxon>Eukaryota</taxon>
        <taxon>Metazoa</taxon>
        <taxon>Ecdysozoa</taxon>
        <taxon>Arthropoda</taxon>
        <taxon>Hexapoda</taxon>
        <taxon>Insecta</taxon>
        <taxon>Pterygota</taxon>
        <taxon>Palaeoptera</taxon>
        <taxon>Odonata</taxon>
        <taxon>Epiprocta</taxon>
        <taxon>Anisoptera</taxon>
        <taxon>Libelluloidea</taxon>
        <taxon>Libellulidae</taxon>
        <taxon>Ladona</taxon>
    </lineage>
</organism>
<proteinExistence type="inferred from homology"/>
<dbReference type="AlphaFoldDB" id="A0A8K0K1K1"/>